<dbReference type="EMBL" id="JAYMYQ010000002">
    <property type="protein sequence ID" value="KAK7349901.1"/>
    <property type="molecule type" value="Genomic_DNA"/>
</dbReference>
<keyword evidence="1" id="KW-0472">Membrane</keyword>
<accession>A0AAN9M9F9</accession>
<name>A0AAN9M9F9_CANGL</name>
<comment type="caution">
    <text evidence="2">The sequence shown here is derived from an EMBL/GenBank/DDBJ whole genome shotgun (WGS) entry which is preliminary data.</text>
</comment>
<organism evidence="2 3">
    <name type="scientific">Canavalia gladiata</name>
    <name type="common">Sword bean</name>
    <name type="synonym">Dolichos gladiatus</name>
    <dbReference type="NCBI Taxonomy" id="3824"/>
    <lineage>
        <taxon>Eukaryota</taxon>
        <taxon>Viridiplantae</taxon>
        <taxon>Streptophyta</taxon>
        <taxon>Embryophyta</taxon>
        <taxon>Tracheophyta</taxon>
        <taxon>Spermatophyta</taxon>
        <taxon>Magnoliopsida</taxon>
        <taxon>eudicotyledons</taxon>
        <taxon>Gunneridae</taxon>
        <taxon>Pentapetalae</taxon>
        <taxon>rosids</taxon>
        <taxon>fabids</taxon>
        <taxon>Fabales</taxon>
        <taxon>Fabaceae</taxon>
        <taxon>Papilionoideae</taxon>
        <taxon>50 kb inversion clade</taxon>
        <taxon>NPAAA clade</taxon>
        <taxon>indigoferoid/millettioid clade</taxon>
        <taxon>Phaseoleae</taxon>
        <taxon>Canavalia</taxon>
    </lineage>
</organism>
<dbReference type="AlphaFoldDB" id="A0AAN9M9F9"/>
<keyword evidence="3" id="KW-1185">Reference proteome</keyword>
<reference evidence="2 3" key="1">
    <citation type="submission" date="2024-01" db="EMBL/GenBank/DDBJ databases">
        <title>The genomes of 5 underutilized Papilionoideae crops provide insights into root nodulation and disease resistanc.</title>
        <authorList>
            <person name="Jiang F."/>
        </authorList>
    </citation>
    <scope>NUCLEOTIDE SEQUENCE [LARGE SCALE GENOMIC DNA]</scope>
    <source>
        <strain evidence="2">LVBAO_FW01</strain>
        <tissue evidence="2">Leaves</tissue>
    </source>
</reference>
<keyword evidence="1" id="KW-1133">Transmembrane helix</keyword>
<gene>
    <name evidence="2" type="ORF">VNO77_07751</name>
</gene>
<evidence type="ECO:0000256" key="1">
    <source>
        <dbReference type="SAM" id="Phobius"/>
    </source>
</evidence>
<evidence type="ECO:0000313" key="3">
    <source>
        <dbReference type="Proteomes" id="UP001367508"/>
    </source>
</evidence>
<sequence>MASLEAVLAWHGYMLGNTCSRPCKWFDRRSRGWSLITAIAGVAVYPNSETATWKNNNPCKSWHNMLLGRCACTTWLEHTSDRGVDWYLRSPFEMWCTKPVEWVFVLEVTKKFLVSTGLQRKSLFCMLKRMAKSCMPIKGFTCMETQDFNPKPHALIFTLAWYSLLHMVFIIVYPKLHAAHCIS</sequence>
<feature type="transmembrane region" description="Helical" evidence="1">
    <location>
        <begin position="154"/>
        <end position="173"/>
    </location>
</feature>
<dbReference type="Proteomes" id="UP001367508">
    <property type="component" value="Unassembled WGS sequence"/>
</dbReference>
<keyword evidence="1" id="KW-0812">Transmembrane</keyword>
<proteinExistence type="predicted"/>
<protein>
    <submittedName>
        <fullName evidence="2">Uncharacterized protein</fullName>
    </submittedName>
</protein>
<evidence type="ECO:0000313" key="2">
    <source>
        <dbReference type="EMBL" id="KAK7349901.1"/>
    </source>
</evidence>